<protein>
    <recommendedName>
        <fullName evidence="4">DUF3299 domain-containing protein</fullName>
    </recommendedName>
</protein>
<proteinExistence type="predicted"/>
<keyword evidence="3" id="KW-1185">Reference proteome</keyword>
<gene>
    <name evidence="2" type="ORF">FHY64_16460</name>
</gene>
<evidence type="ECO:0008006" key="4">
    <source>
        <dbReference type="Google" id="ProtNLM"/>
    </source>
</evidence>
<organism evidence="2 3">
    <name type="scientific">Pelagovum pacificum</name>
    <dbReference type="NCBI Taxonomy" id="2588711"/>
    <lineage>
        <taxon>Bacteria</taxon>
        <taxon>Pseudomonadati</taxon>
        <taxon>Pseudomonadota</taxon>
        <taxon>Alphaproteobacteria</taxon>
        <taxon>Rhodobacterales</taxon>
        <taxon>Paracoccaceae</taxon>
        <taxon>Pelagovum</taxon>
    </lineage>
</organism>
<dbReference type="RefSeq" id="WP_140196712.1">
    <property type="nucleotide sequence ID" value="NZ_CP065915.1"/>
</dbReference>
<dbReference type="EMBL" id="VFFF01000002">
    <property type="protein sequence ID" value="TNY31596.1"/>
    <property type="molecule type" value="Genomic_DNA"/>
</dbReference>
<reference evidence="2 3" key="1">
    <citation type="submission" date="2019-06" db="EMBL/GenBank/DDBJ databases">
        <title>Genome of new Rhodobacteraceae sp. SM1903.</title>
        <authorList>
            <person name="Ren X."/>
        </authorList>
    </citation>
    <scope>NUCLEOTIDE SEQUENCE [LARGE SCALE GENOMIC DNA]</scope>
    <source>
        <strain evidence="2 3">SM1903</strain>
    </source>
</reference>
<feature type="chain" id="PRO_5023141422" description="DUF3299 domain-containing protein" evidence="1">
    <location>
        <begin position="19"/>
        <end position="141"/>
    </location>
</feature>
<evidence type="ECO:0000313" key="3">
    <source>
        <dbReference type="Proteomes" id="UP000314011"/>
    </source>
</evidence>
<accession>A0A5C5GA48</accession>
<name>A0A5C5GA48_9RHOB</name>
<keyword evidence="1" id="KW-0732">Signal</keyword>
<dbReference type="Proteomes" id="UP000314011">
    <property type="component" value="Unassembled WGS sequence"/>
</dbReference>
<dbReference type="AlphaFoldDB" id="A0A5C5GA48"/>
<evidence type="ECO:0000256" key="1">
    <source>
        <dbReference type="SAM" id="SignalP"/>
    </source>
</evidence>
<feature type="signal peptide" evidence="1">
    <location>
        <begin position="1"/>
        <end position="18"/>
    </location>
</feature>
<sequence length="141" mass="15088">MLSSILMLATCTSSAALADSWDLINEIRYLEEQNDGEWTVIKEVPAALVDAAGGQLTISGFYVPIEAEAYTTNFLLVPDPADCPFCGSGGYGVTLEVFLDEPMPDVPEATEVSVTGTLELVDDPQTYQAVRLVGARPVLTN</sequence>
<evidence type="ECO:0000313" key="2">
    <source>
        <dbReference type="EMBL" id="TNY31596.1"/>
    </source>
</evidence>
<dbReference type="Gene3D" id="2.40.50.870">
    <property type="entry name" value="Protein of unknown function (DUF3299)"/>
    <property type="match status" value="1"/>
</dbReference>
<comment type="caution">
    <text evidence="2">The sequence shown here is derived from an EMBL/GenBank/DDBJ whole genome shotgun (WGS) entry which is preliminary data.</text>
</comment>
<dbReference type="OrthoDB" id="7863575at2"/>